<gene>
    <name evidence="1" type="ORF">LQ318_01530</name>
</gene>
<sequence>MKEQPNQEIQNLVAFARLYGHIKYFHPSDEASAIDWNKFAIHGVKEVKGAANRDELKEALNSLFLPIAPTVRIRQKELADSPFISSYLNQLDYDTTKLQPVAWQHLGVSLQSPGIVYNSIRVNRLLEDMFGLRHNVDPQQVAGKKLRLRAALKTTFKSEDSEVQVSIEVEQGQGHDWSQSISSTVENASTPGYSPDKWRIIEVESNVKKRLEEAAIEISLYGPGTLWIDDVTLSAQMADGNWEPVSLPNAGFEEQYLHSNDQKLFTDPLAGWMIVNARKWSRMKGVHNSSPTHTWLASGNNYGAVTDEASFSGKQSYRIELPTRLFDKHPEVGKTAKREIAPGLYSEVPLALYRDDEHTLPPGNTERFEQLNSHLNAVNTDSATADDVNVRLADVIIAWNVFQHFYPYFDVVHTDWEQQLIRTLQGALTDKTEEDFYLTLSKMLVSLQDGHIWLTHPSQDKPAALPFIVDWIDDKGVVTHSQHTSIKPGDIILTLDKVPAGDIVQSQMELISGSSQHSRYRSLRLFGTGKPDTKAKVEVKQGNGISIYSVLRIDRESADEMEWSHLPVIDKI</sequence>
<dbReference type="RefSeq" id="WP_265786898.1">
    <property type="nucleotide sequence ID" value="NZ_BAABRS010000001.1"/>
</dbReference>
<name>A0ABT3PUQ0_9BACT</name>
<comment type="caution">
    <text evidence="1">The sequence shown here is derived from an EMBL/GenBank/DDBJ whole genome shotgun (WGS) entry which is preliminary data.</text>
</comment>
<evidence type="ECO:0000313" key="1">
    <source>
        <dbReference type="EMBL" id="MCW9711572.1"/>
    </source>
</evidence>
<accession>A0ABT3PUQ0</accession>
<dbReference type="InterPro" id="IPR029045">
    <property type="entry name" value="ClpP/crotonase-like_dom_sf"/>
</dbReference>
<reference evidence="1 2" key="1">
    <citation type="submission" date="2021-11" db="EMBL/GenBank/DDBJ databases">
        <title>Aliifidinibius sp. nov., a new bacterium isolated from saline soil.</title>
        <authorList>
            <person name="Galisteo C."/>
            <person name="De La Haba R."/>
            <person name="Sanchez-Porro C."/>
            <person name="Ventosa A."/>
        </authorList>
    </citation>
    <scope>NUCLEOTIDE SEQUENCE [LARGE SCALE GENOMIC DNA]</scope>
    <source>
        <strain evidence="1 2">KACC 190600</strain>
    </source>
</reference>
<dbReference type="Proteomes" id="UP001207337">
    <property type="component" value="Unassembled WGS sequence"/>
</dbReference>
<dbReference type="Gene3D" id="2.60.120.260">
    <property type="entry name" value="Galactose-binding domain-like"/>
    <property type="match status" value="1"/>
</dbReference>
<keyword evidence="2" id="KW-1185">Reference proteome</keyword>
<proteinExistence type="predicted"/>
<protein>
    <submittedName>
        <fullName evidence="1">Uncharacterized protein</fullName>
    </submittedName>
</protein>
<dbReference type="SUPFAM" id="SSF52096">
    <property type="entry name" value="ClpP/crotonase"/>
    <property type="match status" value="1"/>
</dbReference>
<organism evidence="1 2">
    <name type="scientific">Fodinibius salicampi</name>
    <dbReference type="NCBI Taxonomy" id="1920655"/>
    <lineage>
        <taxon>Bacteria</taxon>
        <taxon>Pseudomonadati</taxon>
        <taxon>Balneolota</taxon>
        <taxon>Balneolia</taxon>
        <taxon>Balneolales</taxon>
        <taxon>Balneolaceae</taxon>
        <taxon>Fodinibius</taxon>
    </lineage>
</organism>
<dbReference type="Gene3D" id="3.30.750.44">
    <property type="match status" value="1"/>
</dbReference>
<dbReference type="EMBL" id="JAJNDC010000001">
    <property type="protein sequence ID" value="MCW9711572.1"/>
    <property type="molecule type" value="Genomic_DNA"/>
</dbReference>
<evidence type="ECO:0000313" key="2">
    <source>
        <dbReference type="Proteomes" id="UP001207337"/>
    </source>
</evidence>